<organism evidence="2 3">
    <name type="scientific">Cryomyces antarcticus</name>
    <dbReference type="NCBI Taxonomy" id="329879"/>
    <lineage>
        <taxon>Eukaryota</taxon>
        <taxon>Fungi</taxon>
        <taxon>Dikarya</taxon>
        <taxon>Ascomycota</taxon>
        <taxon>Pezizomycotina</taxon>
        <taxon>Dothideomycetes</taxon>
        <taxon>Dothideomycetes incertae sedis</taxon>
        <taxon>Cryomyces</taxon>
    </lineage>
</organism>
<evidence type="ECO:0000313" key="2">
    <source>
        <dbReference type="EMBL" id="KAK5201712.1"/>
    </source>
</evidence>
<evidence type="ECO:0000256" key="1">
    <source>
        <dbReference type="SAM" id="MobiDB-lite"/>
    </source>
</evidence>
<name>A0ABR0LRF4_9PEZI</name>
<feature type="non-terminal residue" evidence="2">
    <location>
        <position position="1"/>
    </location>
</feature>
<reference evidence="2 3" key="1">
    <citation type="submission" date="2023-08" db="EMBL/GenBank/DDBJ databases">
        <title>Black Yeasts Isolated from many extreme environments.</title>
        <authorList>
            <person name="Coleine C."/>
            <person name="Stajich J.E."/>
            <person name="Selbmann L."/>
        </authorList>
    </citation>
    <scope>NUCLEOTIDE SEQUENCE [LARGE SCALE GENOMIC DNA]</scope>
    <source>
        <strain evidence="2 3">CCFEE 536</strain>
    </source>
</reference>
<feature type="compositionally biased region" description="Polar residues" evidence="1">
    <location>
        <begin position="41"/>
        <end position="58"/>
    </location>
</feature>
<gene>
    <name evidence="2" type="ORF">LTR16_001730</name>
</gene>
<feature type="region of interest" description="Disordered" evidence="1">
    <location>
        <begin position="34"/>
        <end position="97"/>
    </location>
</feature>
<comment type="caution">
    <text evidence="2">The sequence shown here is derived from an EMBL/GenBank/DDBJ whole genome shotgun (WGS) entry which is preliminary data.</text>
</comment>
<dbReference type="Proteomes" id="UP001357485">
    <property type="component" value="Unassembled WGS sequence"/>
</dbReference>
<evidence type="ECO:0000313" key="3">
    <source>
        <dbReference type="Proteomes" id="UP001357485"/>
    </source>
</evidence>
<accession>A0ABR0LRF4</accession>
<proteinExistence type="predicted"/>
<protein>
    <submittedName>
        <fullName evidence="2">Uncharacterized protein</fullName>
    </submittedName>
</protein>
<sequence>VDYEILRSHLDLKSAKAARDAWRLVKKKLFAEDGTPLAASRPTNNLTKNNSNLEKPSNGSEKVVSSKSGGGKKRKAAAAGDGDGDGDGDGVGYGYGS</sequence>
<keyword evidence="3" id="KW-1185">Reference proteome</keyword>
<dbReference type="EMBL" id="JAVRRA010016517">
    <property type="protein sequence ID" value="KAK5201712.1"/>
    <property type="molecule type" value="Genomic_DNA"/>
</dbReference>